<keyword evidence="1" id="KW-0812">Transmembrane</keyword>
<proteinExistence type="predicted"/>
<comment type="caution">
    <text evidence="2">The sequence shown here is derived from an EMBL/GenBank/DDBJ whole genome shotgun (WGS) entry which is preliminary data.</text>
</comment>
<evidence type="ECO:0000256" key="1">
    <source>
        <dbReference type="SAM" id="Phobius"/>
    </source>
</evidence>
<feature type="transmembrane region" description="Helical" evidence="1">
    <location>
        <begin position="18"/>
        <end position="37"/>
    </location>
</feature>
<keyword evidence="3" id="KW-1185">Reference proteome</keyword>
<gene>
    <name evidence="2" type="ORF">GW534_11805</name>
</gene>
<organism evidence="2 3">
    <name type="scientific">Pallidibacillus pasinlerensis</name>
    <dbReference type="NCBI Taxonomy" id="2703818"/>
    <lineage>
        <taxon>Bacteria</taxon>
        <taxon>Bacillati</taxon>
        <taxon>Bacillota</taxon>
        <taxon>Bacilli</taxon>
        <taxon>Bacillales</taxon>
        <taxon>Bacillaceae</taxon>
        <taxon>Pallidibacillus</taxon>
    </lineage>
</organism>
<name>A0ABX0AAF5_9BACI</name>
<keyword evidence="1" id="KW-0472">Membrane</keyword>
<dbReference type="EMBL" id="JAACYS010000058">
    <property type="protein sequence ID" value="NCU18400.1"/>
    <property type="molecule type" value="Genomic_DNA"/>
</dbReference>
<evidence type="ECO:0000313" key="3">
    <source>
        <dbReference type="Proteomes" id="UP000743899"/>
    </source>
</evidence>
<keyword evidence="1" id="KW-1133">Transmembrane helix</keyword>
<reference evidence="2 3" key="1">
    <citation type="submission" date="2020-01" db="EMBL/GenBank/DDBJ databases">
        <title>A novel Bacillus sp. from Pasinler.</title>
        <authorList>
            <person name="Adiguzel A."/>
            <person name="Ay H."/>
            <person name="Baltaci M.O."/>
        </authorList>
    </citation>
    <scope>NUCLEOTIDE SEQUENCE [LARGE SCALE GENOMIC DNA]</scope>
    <source>
        <strain evidence="2 3">P1</strain>
    </source>
</reference>
<accession>A0ABX0AAF5</accession>
<protein>
    <submittedName>
        <fullName evidence="2">Uncharacterized protein</fullName>
    </submittedName>
</protein>
<dbReference type="Proteomes" id="UP000743899">
    <property type="component" value="Unassembled WGS sequence"/>
</dbReference>
<sequence>MISGGRFTQTAALSGYNGLFYTTVVISALVIIMAIILNKNMKNSKATP</sequence>
<evidence type="ECO:0000313" key="2">
    <source>
        <dbReference type="EMBL" id="NCU18400.1"/>
    </source>
</evidence>